<name>A0A1A0D6Q8_ACEPA</name>
<dbReference type="Gene3D" id="3.10.590.10">
    <property type="entry name" value="ph1033 like domains"/>
    <property type="match status" value="1"/>
</dbReference>
<dbReference type="RefSeq" id="WP_003628883.1">
    <property type="nucleotide sequence ID" value="NZ_LYUD01000115.1"/>
</dbReference>
<dbReference type="Proteomes" id="UP000093796">
    <property type="component" value="Unassembled WGS sequence"/>
</dbReference>
<reference evidence="1 2" key="1">
    <citation type="submission" date="2016-05" db="EMBL/GenBank/DDBJ databases">
        <title>Genome sequencing of Acetobacter pasteurianus strain SRCM100623.</title>
        <authorList>
            <person name="Song Y.R."/>
        </authorList>
    </citation>
    <scope>NUCLEOTIDE SEQUENCE [LARGE SCALE GENOMIC DNA]</scope>
    <source>
        <strain evidence="1 2">SRCM100623</strain>
    </source>
</reference>
<evidence type="ECO:0000313" key="1">
    <source>
        <dbReference type="EMBL" id="OAZ70844.1"/>
    </source>
</evidence>
<organism evidence="1 2">
    <name type="scientific">Acetobacter pasteurianus</name>
    <name type="common">Acetobacter turbidans</name>
    <dbReference type="NCBI Taxonomy" id="438"/>
    <lineage>
        <taxon>Bacteria</taxon>
        <taxon>Pseudomonadati</taxon>
        <taxon>Pseudomonadota</taxon>
        <taxon>Alphaproteobacteria</taxon>
        <taxon>Acetobacterales</taxon>
        <taxon>Acetobacteraceae</taxon>
        <taxon>Acetobacter</taxon>
    </lineage>
</organism>
<protein>
    <submittedName>
        <fullName evidence="1">Uncharacterized protein</fullName>
    </submittedName>
</protein>
<comment type="caution">
    <text evidence="1">The sequence shown here is derived from an EMBL/GenBank/DDBJ whole genome shotgun (WGS) entry which is preliminary data.</text>
</comment>
<proteinExistence type="predicted"/>
<dbReference type="EMBL" id="LYUD01000115">
    <property type="protein sequence ID" value="OAZ70844.1"/>
    <property type="molecule type" value="Genomic_DNA"/>
</dbReference>
<accession>A0A1A0D6Q8</accession>
<dbReference type="AlphaFoldDB" id="A0A1A0D6Q8"/>
<dbReference type="PATRIC" id="fig|438.15.peg.2432"/>
<gene>
    <name evidence="1" type="ORF">SRCM100623_02195</name>
</gene>
<sequence length="153" mass="18078">MQLFLFSSTNEKNFQIGQKYHVWGIPQKKDQNNIRTLETKASKINKGDVGIFYMSKSKYLTSPFVFLETPQKDSIETELWDDGTYMFCFNFSNIVNKSKKIGVDMLESKNILKFKHKNQYMSPSCVFNNILNEYFSDKQNDLIEEMKNLFEFN</sequence>
<evidence type="ECO:0000313" key="2">
    <source>
        <dbReference type="Proteomes" id="UP000093796"/>
    </source>
</evidence>